<gene>
    <name evidence="2" type="ORF">K0625_09195</name>
</gene>
<evidence type="ECO:0000259" key="1">
    <source>
        <dbReference type="Pfam" id="PF00561"/>
    </source>
</evidence>
<proteinExistence type="predicted"/>
<organism evidence="2 3">
    <name type="scientific">Shewanella nanhaiensis</name>
    <dbReference type="NCBI Taxonomy" id="2864872"/>
    <lineage>
        <taxon>Bacteria</taxon>
        <taxon>Pseudomonadati</taxon>
        <taxon>Pseudomonadota</taxon>
        <taxon>Gammaproteobacteria</taxon>
        <taxon>Alteromonadales</taxon>
        <taxon>Shewanellaceae</taxon>
        <taxon>Shewanella</taxon>
    </lineage>
</organism>
<accession>A0ABS7E2D2</accession>
<keyword evidence="3" id="KW-1185">Reference proteome</keyword>
<comment type="caution">
    <text evidence="2">The sequence shown here is derived from an EMBL/GenBank/DDBJ whole genome shotgun (WGS) entry which is preliminary data.</text>
</comment>
<dbReference type="GO" id="GO:0016787">
    <property type="term" value="F:hydrolase activity"/>
    <property type="evidence" value="ECO:0007669"/>
    <property type="project" value="UniProtKB-KW"/>
</dbReference>
<dbReference type="Proteomes" id="UP001195963">
    <property type="component" value="Unassembled WGS sequence"/>
</dbReference>
<dbReference type="PRINTS" id="PR00111">
    <property type="entry name" value="ABHYDROLASE"/>
</dbReference>
<dbReference type="RefSeq" id="WP_220109420.1">
    <property type="nucleotide sequence ID" value="NZ_JAHZST010000005.1"/>
</dbReference>
<reference evidence="2 3" key="1">
    <citation type="submission" date="2021-07" db="EMBL/GenBank/DDBJ databases">
        <title>Shewanella sp. nov, isolated from SCS.</title>
        <authorList>
            <person name="Cao W.R."/>
        </authorList>
    </citation>
    <scope>NUCLEOTIDE SEQUENCE [LARGE SCALE GENOMIC DNA]</scope>
    <source>
        <strain evidence="2 3">NR704-98</strain>
    </source>
</reference>
<dbReference type="PANTHER" id="PTHR43798">
    <property type="entry name" value="MONOACYLGLYCEROL LIPASE"/>
    <property type="match status" value="1"/>
</dbReference>
<dbReference type="Gene3D" id="3.40.50.1820">
    <property type="entry name" value="alpha/beta hydrolase"/>
    <property type="match status" value="1"/>
</dbReference>
<evidence type="ECO:0000313" key="3">
    <source>
        <dbReference type="Proteomes" id="UP001195963"/>
    </source>
</evidence>
<dbReference type="SUPFAM" id="SSF53474">
    <property type="entry name" value="alpha/beta-Hydrolases"/>
    <property type="match status" value="1"/>
</dbReference>
<feature type="domain" description="AB hydrolase-1" evidence="1">
    <location>
        <begin position="68"/>
        <end position="175"/>
    </location>
</feature>
<dbReference type="Pfam" id="PF00561">
    <property type="entry name" value="Abhydrolase_1"/>
    <property type="match status" value="2"/>
</dbReference>
<dbReference type="InterPro" id="IPR029058">
    <property type="entry name" value="AB_hydrolase_fold"/>
</dbReference>
<evidence type="ECO:0000313" key="2">
    <source>
        <dbReference type="EMBL" id="MBW8183845.1"/>
    </source>
</evidence>
<sequence length="311" mass="35329">MFWFFISILILILLTLFTLIYLTPSYLYRLLTACARTLAGFKRKEISIMGERIVYLDNKPNKQDNNKPTLVMLHGFTANKDNWPMMSLFLGGKYRIIALDLLGHGESDAPLEADYSIEAQVQRLHQFITSIELPTFHLLGNSMGAQIAATYAALLPDNLISVTLLDSAGIDTPIKSDMIKALNAGHPHPLIDCADPIEYFDYVFGQSNHIPLPLKREHLARQAHKHQLHHKIFNDFHNSDLLPYLNKITIPVLIIWGEKDRILDKSSINIMCPLLNQHKVCTFSGVGHLPMIEVPKKSAIEFKQFISEFKL</sequence>
<keyword evidence="2" id="KW-0378">Hydrolase</keyword>
<dbReference type="EMBL" id="JAHZST010000005">
    <property type="protein sequence ID" value="MBW8183845.1"/>
    <property type="molecule type" value="Genomic_DNA"/>
</dbReference>
<dbReference type="PANTHER" id="PTHR43798:SF5">
    <property type="entry name" value="MONOACYLGLYCEROL LIPASE ABHD6"/>
    <property type="match status" value="1"/>
</dbReference>
<feature type="domain" description="AB hydrolase-1" evidence="1">
    <location>
        <begin position="233"/>
        <end position="293"/>
    </location>
</feature>
<protein>
    <submittedName>
        <fullName evidence="2">Alpha/beta hydrolase</fullName>
    </submittedName>
</protein>
<name>A0ABS7E2D2_9GAMM</name>
<dbReference type="InterPro" id="IPR050266">
    <property type="entry name" value="AB_hydrolase_sf"/>
</dbReference>
<dbReference type="InterPro" id="IPR000073">
    <property type="entry name" value="AB_hydrolase_1"/>
</dbReference>